<dbReference type="PANTHER" id="PTHR30055:SF234">
    <property type="entry name" value="HTH-TYPE TRANSCRIPTIONAL REGULATOR BETI"/>
    <property type="match status" value="1"/>
</dbReference>
<dbReference type="SUPFAM" id="SSF48498">
    <property type="entry name" value="Tetracyclin repressor-like, C-terminal domain"/>
    <property type="match status" value="1"/>
</dbReference>
<proteinExistence type="predicted"/>
<feature type="domain" description="HTH tetR-type" evidence="5">
    <location>
        <begin position="10"/>
        <end position="70"/>
    </location>
</feature>
<dbReference type="InterPro" id="IPR054126">
    <property type="entry name" value="CprB_TetR_C"/>
</dbReference>
<evidence type="ECO:0000256" key="1">
    <source>
        <dbReference type="ARBA" id="ARBA00023015"/>
    </source>
</evidence>
<evidence type="ECO:0000313" key="6">
    <source>
        <dbReference type="EMBL" id="AZQ74178.1"/>
    </source>
</evidence>
<dbReference type="PANTHER" id="PTHR30055">
    <property type="entry name" value="HTH-TYPE TRANSCRIPTIONAL REGULATOR RUTR"/>
    <property type="match status" value="1"/>
</dbReference>
<evidence type="ECO:0000256" key="2">
    <source>
        <dbReference type="ARBA" id="ARBA00023125"/>
    </source>
</evidence>
<dbReference type="GO" id="GO:0000976">
    <property type="term" value="F:transcription cis-regulatory region binding"/>
    <property type="evidence" value="ECO:0007669"/>
    <property type="project" value="TreeGrafter"/>
</dbReference>
<keyword evidence="3" id="KW-0804">Transcription</keyword>
<dbReference type="InterPro" id="IPR036271">
    <property type="entry name" value="Tet_transcr_reg_TetR-rel_C_sf"/>
</dbReference>
<dbReference type="NCBIfam" id="NF041196">
    <property type="entry name" value="ScbR_bind_reg"/>
    <property type="match status" value="1"/>
</dbReference>
<dbReference type="Pfam" id="PF21935">
    <property type="entry name" value="TetR_C_45"/>
    <property type="match status" value="1"/>
</dbReference>
<name>A0A3S9PPE7_STRLT</name>
<dbReference type="RefSeq" id="WP_126916681.1">
    <property type="nucleotide sequence ID" value="NZ_CP034587.1"/>
</dbReference>
<gene>
    <name evidence="6" type="ORF">EKH77_25790</name>
</gene>
<reference evidence="6 7" key="1">
    <citation type="submission" date="2018-12" db="EMBL/GenBank/DDBJ databases">
        <title>The whole draft genome of Streptomyce luteoverticillatus CGMCC 15060.</title>
        <authorList>
            <person name="Feng Z."/>
            <person name="Chen G."/>
            <person name="Zhang J."/>
            <person name="Zhu H."/>
            <person name="Yu X."/>
            <person name="Zhang W."/>
            <person name="Zhang X."/>
        </authorList>
    </citation>
    <scope>NUCLEOTIDE SEQUENCE [LARGE SCALE GENOMIC DNA]</scope>
    <source>
        <strain evidence="6 7">CGMCC 15060</strain>
    </source>
</reference>
<accession>A0A3S9PPE7</accession>
<sequence>MARPRQDRAVRTRAAILHAAAEVFDELGFSGASVSKIIARADATQGAMYFHFKSKEDLARAVMNEQGEGIVMPEGEPGLQHLIDITLHLATELQSNVLLRAGVRLAVEQGEFGVQDDTAYQEWAARFHEQLVAARDRGELLPEVNERELAWVLVSCYTGTQLFSQVSTNRADLPERVALLWRYLLPGVATPEARARLVTGPGAAGTARR</sequence>
<evidence type="ECO:0000256" key="4">
    <source>
        <dbReference type="PROSITE-ProRule" id="PRU00335"/>
    </source>
</evidence>
<dbReference type="PROSITE" id="PS50977">
    <property type="entry name" value="HTH_TETR_2"/>
    <property type="match status" value="1"/>
</dbReference>
<dbReference type="InterPro" id="IPR009057">
    <property type="entry name" value="Homeodomain-like_sf"/>
</dbReference>
<dbReference type="PROSITE" id="PS01081">
    <property type="entry name" value="HTH_TETR_1"/>
    <property type="match status" value="1"/>
</dbReference>
<dbReference type="PRINTS" id="PR00455">
    <property type="entry name" value="HTHTETR"/>
</dbReference>
<protein>
    <submittedName>
        <fullName evidence="6">TetR/AcrR family transcriptional regulator</fullName>
    </submittedName>
</protein>
<keyword evidence="2 4" id="KW-0238">DNA-binding</keyword>
<dbReference type="Pfam" id="PF00440">
    <property type="entry name" value="TetR_N"/>
    <property type="match status" value="1"/>
</dbReference>
<dbReference type="EMBL" id="CP034587">
    <property type="protein sequence ID" value="AZQ74178.1"/>
    <property type="molecule type" value="Genomic_DNA"/>
</dbReference>
<dbReference type="GO" id="GO:0003700">
    <property type="term" value="F:DNA-binding transcription factor activity"/>
    <property type="evidence" value="ECO:0007669"/>
    <property type="project" value="TreeGrafter"/>
</dbReference>
<keyword evidence="7" id="KW-1185">Reference proteome</keyword>
<dbReference type="InterPro" id="IPR023772">
    <property type="entry name" value="DNA-bd_HTH_TetR-type_CS"/>
</dbReference>
<evidence type="ECO:0000256" key="3">
    <source>
        <dbReference type="ARBA" id="ARBA00023163"/>
    </source>
</evidence>
<organism evidence="6 7">
    <name type="scientific">Streptomyces luteoverticillatus</name>
    <name type="common">Streptoverticillium luteoverticillatus</name>
    <dbReference type="NCBI Taxonomy" id="66425"/>
    <lineage>
        <taxon>Bacteria</taxon>
        <taxon>Bacillati</taxon>
        <taxon>Actinomycetota</taxon>
        <taxon>Actinomycetes</taxon>
        <taxon>Kitasatosporales</taxon>
        <taxon>Streptomycetaceae</taxon>
        <taxon>Streptomyces</taxon>
    </lineage>
</organism>
<dbReference type="AlphaFoldDB" id="A0A3S9PPE7"/>
<dbReference type="InterPro" id="IPR001647">
    <property type="entry name" value="HTH_TetR"/>
</dbReference>
<dbReference type="SUPFAM" id="SSF46689">
    <property type="entry name" value="Homeodomain-like"/>
    <property type="match status" value="1"/>
</dbReference>
<evidence type="ECO:0000259" key="5">
    <source>
        <dbReference type="PROSITE" id="PS50977"/>
    </source>
</evidence>
<dbReference type="InterPro" id="IPR047923">
    <property type="entry name" value="ArpA-like"/>
</dbReference>
<dbReference type="Gene3D" id="1.10.357.10">
    <property type="entry name" value="Tetracycline Repressor, domain 2"/>
    <property type="match status" value="1"/>
</dbReference>
<dbReference type="OrthoDB" id="3237195at2"/>
<dbReference type="Proteomes" id="UP000267900">
    <property type="component" value="Chromosome"/>
</dbReference>
<feature type="DNA-binding region" description="H-T-H motif" evidence="4">
    <location>
        <begin position="33"/>
        <end position="52"/>
    </location>
</feature>
<dbReference type="InterPro" id="IPR050109">
    <property type="entry name" value="HTH-type_TetR-like_transc_reg"/>
</dbReference>
<evidence type="ECO:0000313" key="7">
    <source>
        <dbReference type="Proteomes" id="UP000267900"/>
    </source>
</evidence>
<keyword evidence="1" id="KW-0805">Transcription regulation</keyword>